<feature type="transmembrane region" description="Helical" evidence="1">
    <location>
        <begin position="56"/>
        <end position="73"/>
    </location>
</feature>
<comment type="caution">
    <text evidence="2">The sequence shown here is derived from an EMBL/GenBank/DDBJ whole genome shotgun (WGS) entry which is preliminary data.</text>
</comment>
<evidence type="ECO:0000313" key="3">
    <source>
        <dbReference type="Proteomes" id="UP001500449"/>
    </source>
</evidence>
<reference evidence="2 3" key="1">
    <citation type="journal article" date="2019" name="Int. J. Syst. Evol. Microbiol.">
        <title>The Global Catalogue of Microorganisms (GCM) 10K type strain sequencing project: providing services to taxonomists for standard genome sequencing and annotation.</title>
        <authorList>
            <consortium name="The Broad Institute Genomics Platform"/>
            <consortium name="The Broad Institute Genome Sequencing Center for Infectious Disease"/>
            <person name="Wu L."/>
            <person name="Ma J."/>
        </authorList>
    </citation>
    <scope>NUCLEOTIDE SEQUENCE [LARGE SCALE GENOMIC DNA]</scope>
    <source>
        <strain evidence="2 3">JCM 16009</strain>
    </source>
</reference>
<proteinExistence type="predicted"/>
<feature type="transmembrane region" description="Helical" evidence="1">
    <location>
        <begin position="109"/>
        <end position="130"/>
    </location>
</feature>
<evidence type="ECO:0008006" key="4">
    <source>
        <dbReference type="Google" id="ProtNLM"/>
    </source>
</evidence>
<dbReference type="Pfam" id="PF06912">
    <property type="entry name" value="DUF1275"/>
    <property type="match status" value="1"/>
</dbReference>
<dbReference type="PANTHER" id="PTHR37314:SF4">
    <property type="entry name" value="UPF0700 TRANSMEMBRANE PROTEIN YOAK"/>
    <property type="match status" value="1"/>
</dbReference>
<keyword evidence="1" id="KW-0472">Membrane</keyword>
<evidence type="ECO:0000256" key="1">
    <source>
        <dbReference type="SAM" id="Phobius"/>
    </source>
</evidence>
<feature type="transmembrane region" description="Helical" evidence="1">
    <location>
        <begin position="79"/>
        <end position="97"/>
    </location>
</feature>
<keyword evidence="1" id="KW-1133">Transmembrane helix</keyword>
<dbReference type="PANTHER" id="PTHR37314">
    <property type="entry name" value="SLR0142 PROTEIN"/>
    <property type="match status" value="1"/>
</dbReference>
<evidence type="ECO:0000313" key="2">
    <source>
        <dbReference type="EMBL" id="GAA1834870.1"/>
    </source>
</evidence>
<name>A0ABN2MR73_9PSEU</name>
<sequence length="246" mass="24305">MPGTGDSDRPSRTWQHVGADPRLGRLPVLMLALTVVSGVVDAASILGLGHVFVANMTGNIVFLGLGVVGAPGFDIVRNLIVLAAFAAGAVLGGYLAQRVGRHKPSVARDAAAVTALGLLVCLVLLLTLDLAGEGELRVVSAIAAASLGVQFAGARTVAVPDMTTSVVTGTLSGLAAEHVHAAPGAASRRALVLVALLLGAAVGGLLMLAVGGVRGTAAAVGLAVVLLAGVSVTAGIDVRRERASAA</sequence>
<feature type="transmembrane region" description="Helical" evidence="1">
    <location>
        <begin position="136"/>
        <end position="154"/>
    </location>
</feature>
<gene>
    <name evidence="2" type="ORF">GCM10009836_11490</name>
</gene>
<feature type="transmembrane region" description="Helical" evidence="1">
    <location>
        <begin position="216"/>
        <end position="236"/>
    </location>
</feature>
<feature type="transmembrane region" description="Helical" evidence="1">
    <location>
        <begin position="190"/>
        <end position="210"/>
    </location>
</feature>
<accession>A0ABN2MR73</accession>
<keyword evidence="1" id="KW-0812">Transmembrane</keyword>
<organism evidence="2 3">
    <name type="scientific">Pseudonocardia ailaonensis</name>
    <dbReference type="NCBI Taxonomy" id="367279"/>
    <lineage>
        <taxon>Bacteria</taxon>
        <taxon>Bacillati</taxon>
        <taxon>Actinomycetota</taxon>
        <taxon>Actinomycetes</taxon>
        <taxon>Pseudonocardiales</taxon>
        <taxon>Pseudonocardiaceae</taxon>
        <taxon>Pseudonocardia</taxon>
    </lineage>
</organism>
<dbReference type="EMBL" id="BAAAQK010000003">
    <property type="protein sequence ID" value="GAA1834870.1"/>
    <property type="molecule type" value="Genomic_DNA"/>
</dbReference>
<keyword evidence="3" id="KW-1185">Reference proteome</keyword>
<protein>
    <recommendedName>
        <fullName evidence="4">DUF1275 domain-containing protein</fullName>
    </recommendedName>
</protein>
<dbReference type="Proteomes" id="UP001500449">
    <property type="component" value="Unassembled WGS sequence"/>
</dbReference>
<dbReference type="RefSeq" id="WP_344413083.1">
    <property type="nucleotide sequence ID" value="NZ_BAAAQK010000003.1"/>
</dbReference>
<feature type="transmembrane region" description="Helical" evidence="1">
    <location>
        <begin position="28"/>
        <end position="49"/>
    </location>
</feature>
<dbReference type="InterPro" id="IPR010699">
    <property type="entry name" value="DUF1275"/>
</dbReference>